<dbReference type="KEGG" id="gtt:GUITHDRAFT_115851"/>
<accession>L1IQC6</accession>
<name>L1IQC6_GUITC</name>
<evidence type="ECO:0000256" key="1">
    <source>
        <dbReference type="SAM" id="Coils"/>
    </source>
</evidence>
<evidence type="ECO:0000313" key="4">
    <source>
        <dbReference type="Proteomes" id="UP000011087"/>
    </source>
</evidence>
<dbReference type="EMBL" id="JH993052">
    <property type="protein sequence ID" value="EKX38089.1"/>
    <property type="molecule type" value="Genomic_DNA"/>
</dbReference>
<dbReference type="GeneID" id="17294786"/>
<reference evidence="4" key="2">
    <citation type="submission" date="2012-11" db="EMBL/GenBank/DDBJ databases">
        <authorList>
            <person name="Kuo A."/>
            <person name="Curtis B.A."/>
            <person name="Tanifuji G."/>
            <person name="Burki F."/>
            <person name="Gruber A."/>
            <person name="Irimia M."/>
            <person name="Maruyama S."/>
            <person name="Arias M.C."/>
            <person name="Ball S.G."/>
            <person name="Gile G.H."/>
            <person name="Hirakawa Y."/>
            <person name="Hopkins J.F."/>
            <person name="Rensing S.A."/>
            <person name="Schmutz J."/>
            <person name="Symeonidi A."/>
            <person name="Elias M."/>
            <person name="Eveleigh R.J."/>
            <person name="Herman E.K."/>
            <person name="Klute M.J."/>
            <person name="Nakayama T."/>
            <person name="Obornik M."/>
            <person name="Reyes-Prieto A."/>
            <person name="Armbrust E.V."/>
            <person name="Aves S.J."/>
            <person name="Beiko R.G."/>
            <person name="Coutinho P."/>
            <person name="Dacks J.B."/>
            <person name="Durnford D.G."/>
            <person name="Fast N.M."/>
            <person name="Green B.R."/>
            <person name="Grisdale C."/>
            <person name="Hempe F."/>
            <person name="Henrissat B."/>
            <person name="Hoppner M.P."/>
            <person name="Ishida K.-I."/>
            <person name="Kim E."/>
            <person name="Koreny L."/>
            <person name="Kroth P.G."/>
            <person name="Liu Y."/>
            <person name="Malik S.-B."/>
            <person name="Maier U.G."/>
            <person name="McRose D."/>
            <person name="Mock T."/>
            <person name="Neilson J.A."/>
            <person name="Onodera N.T."/>
            <person name="Poole A.M."/>
            <person name="Pritham E.J."/>
            <person name="Richards T.A."/>
            <person name="Rocap G."/>
            <person name="Roy S.W."/>
            <person name="Sarai C."/>
            <person name="Schaack S."/>
            <person name="Shirato S."/>
            <person name="Slamovits C.H."/>
            <person name="Spencer D.F."/>
            <person name="Suzuki S."/>
            <person name="Worden A.Z."/>
            <person name="Zauner S."/>
            <person name="Barry K."/>
            <person name="Bell C."/>
            <person name="Bharti A.K."/>
            <person name="Crow J.A."/>
            <person name="Grimwood J."/>
            <person name="Kramer R."/>
            <person name="Lindquist E."/>
            <person name="Lucas S."/>
            <person name="Salamov A."/>
            <person name="McFadden G.I."/>
            <person name="Lane C.E."/>
            <person name="Keeling P.J."/>
            <person name="Gray M.W."/>
            <person name="Grigoriev I.V."/>
            <person name="Archibald J.M."/>
        </authorList>
    </citation>
    <scope>NUCLEOTIDE SEQUENCE</scope>
    <source>
        <strain evidence="4">CCMP2712</strain>
    </source>
</reference>
<protein>
    <submittedName>
        <fullName evidence="2 3">Uncharacterized protein</fullName>
    </submittedName>
</protein>
<feature type="coiled-coil region" evidence="1">
    <location>
        <begin position="243"/>
        <end position="277"/>
    </location>
</feature>
<reference evidence="2 4" key="1">
    <citation type="journal article" date="2012" name="Nature">
        <title>Algal genomes reveal evolutionary mosaicism and the fate of nucleomorphs.</title>
        <authorList>
            <consortium name="DOE Joint Genome Institute"/>
            <person name="Curtis B.A."/>
            <person name="Tanifuji G."/>
            <person name="Burki F."/>
            <person name="Gruber A."/>
            <person name="Irimia M."/>
            <person name="Maruyama S."/>
            <person name="Arias M.C."/>
            <person name="Ball S.G."/>
            <person name="Gile G.H."/>
            <person name="Hirakawa Y."/>
            <person name="Hopkins J.F."/>
            <person name="Kuo A."/>
            <person name="Rensing S.A."/>
            <person name="Schmutz J."/>
            <person name="Symeonidi A."/>
            <person name="Elias M."/>
            <person name="Eveleigh R.J."/>
            <person name="Herman E.K."/>
            <person name="Klute M.J."/>
            <person name="Nakayama T."/>
            <person name="Obornik M."/>
            <person name="Reyes-Prieto A."/>
            <person name="Armbrust E.V."/>
            <person name="Aves S.J."/>
            <person name="Beiko R.G."/>
            <person name="Coutinho P."/>
            <person name="Dacks J.B."/>
            <person name="Durnford D.G."/>
            <person name="Fast N.M."/>
            <person name="Green B.R."/>
            <person name="Grisdale C.J."/>
            <person name="Hempel F."/>
            <person name="Henrissat B."/>
            <person name="Hoppner M.P."/>
            <person name="Ishida K."/>
            <person name="Kim E."/>
            <person name="Koreny L."/>
            <person name="Kroth P.G."/>
            <person name="Liu Y."/>
            <person name="Malik S.B."/>
            <person name="Maier U.G."/>
            <person name="McRose D."/>
            <person name="Mock T."/>
            <person name="Neilson J.A."/>
            <person name="Onodera N.T."/>
            <person name="Poole A.M."/>
            <person name="Pritham E.J."/>
            <person name="Richards T.A."/>
            <person name="Rocap G."/>
            <person name="Roy S.W."/>
            <person name="Sarai C."/>
            <person name="Schaack S."/>
            <person name="Shirato S."/>
            <person name="Slamovits C.H."/>
            <person name="Spencer D.F."/>
            <person name="Suzuki S."/>
            <person name="Worden A.Z."/>
            <person name="Zauner S."/>
            <person name="Barry K."/>
            <person name="Bell C."/>
            <person name="Bharti A.K."/>
            <person name="Crow J.A."/>
            <person name="Grimwood J."/>
            <person name="Kramer R."/>
            <person name="Lindquist E."/>
            <person name="Lucas S."/>
            <person name="Salamov A."/>
            <person name="McFadden G.I."/>
            <person name="Lane C.E."/>
            <person name="Keeling P.J."/>
            <person name="Gray M.W."/>
            <person name="Grigoriev I.V."/>
            <person name="Archibald J.M."/>
        </authorList>
    </citation>
    <scope>NUCLEOTIDE SEQUENCE</scope>
    <source>
        <strain evidence="2 4">CCMP2712</strain>
    </source>
</reference>
<reference evidence="3" key="3">
    <citation type="submission" date="2016-03" db="UniProtKB">
        <authorList>
            <consortium name="EnsemblProtists"/>
        </authorList>
    </citation>
    <scope>IDENTIFICATION</scope>
</reference>
<keyword evidence="4" id="KW-1185">Reference proteome</keyword>
<dbReference type="PaxDb" id="55529-EKX38089"/>
<keyword evidence="1" id="KW-0175">Coiled coil</keyword>
<gene>
    <name evidence="2" type="ORF">GUITHDRAFT_115851</name>
</gene>
<proteinExistence type="predicted"/>
<dbReference type="EnsemblProtists" id="EKX38089">
    <property type="protein sequence ID" value="EKX38089"/>
    <property type="gene ID" value="GUITHDRAFT_115851"/>
</dbReference>
<dbReference type="AlphaFoldDB" id="L1IQC6"/>
<dbReference type="HOGENOM" id="CLU_974709_0_0_1"/>
<evidence type="ECO:0000313" key="2">
    <source>
        <dbReference type="EMBL" id="EKX38089.1"/>
    </source>
</evidence>
<evidence type="ECO:0000313" key="3">
    <source>
        <dbReference type="EnsemblProtists" id="EKX38089"/>
    </source>
</evidence>
<dbReference type="Proteomes" id="UP000011087">
    <property type="component" value="Unassembled WGS sequence"/>
</dbReference>
<sequence length="286" mass="32994">MWTTPKKSSHSEEDNFLESPILGAFNSPDSQISIDRQMDVTNVSFLLDEALNLDFRLEAAETDKRGNQHVELDKVAATKKVEEILDVKYQELQAAEETMRLTLQCTKSSRDCVRILTQNFQSQESFDALITRLEKLYDDELKLQDAVQKEEDLIKLYNDKLRKFQRHWDEARGDATSPEACYNDCVKLATREEEIIKHNLTKVKKVLHENEELKKQLLARRNRISNVVSGPGSENLLDIQSRYNELVLELNRYQVQLKDLEAANQALAGTAEGMQDNSDGMHRKFF</sequence>
<organism evidence="2">
    <name type="scientific">Guillardia theta (strain CCMP2712)</name>
    <name type="common">Cryptophyte</name>
    <dbReference type="NCBI Taxonomy" id="905079"/>
    <lineage>
        <taxon>Eukaryota</taxon>
        <taxon>Cryptophyceae</taxon>
        <taxon>Pyrenomonadales</taxon>
        <taxon>Geminigeraceae</taxon>
        <taxon>Guillardia</taxon>
    </lineage>
</organism>
<dbReference type="RefSeq" id="XP_005825069.1">
    <property type="nucleotide sequence ID" value="XM_005825012.1"/>
</dbReference>